<reference evidence="1" key="1">
    <citation type="submission" date="2023-11" db="EMBL/GenBank/DDBJ databases">
        <authorList>
            <person name="Poullet M."/>
        </authorList>
    </citation>
    <scope>NUCLEOTIDE SEQUENCE</scope>
    <source>
        <strain evidence="1">E1834</strain>
    </source>
</reference>
<evidence type="ECO:0000313" key="1">
    <source>
        <dbReference type="EMBL" id="CAK5014231.1"/>
    </source>
</evidence>
<sequence>MDDILFGYGIDLNVNLHDITNLFVANKCMEKDTFWNRFNGYVENKCKDNPFLETCRFGMFLSANFFLINRALQIIANKPTSHNDEEKSALKKLKVLYENRYCKIWSMHIQNKQNINTNTSIANIYKNFELESLGEVIGSWMHKLEKKY</sequence>
<keyword evidence="2" id="KW-1185">Reference proteome</keyword>
<proteinExistence type="predicted"/>
<protein>
    <submittedName>
        <fullName evidence="1">Uncharacterized protein</fullName>
    </submittedName>
</protein>
<gene>
    <name evidence="1" type="ORF">MENTE1834_LOCUS2648</name>
</gene>
<dbReference type="EMBL" id="CAVMJV010000002">
    <property type="protein sequence ID" value="CAK5014231.1"/>
    <property type="molecule type" value="Genomic_DNA"/>
</dbReference>
<accession>A0ACB0XRK9</accession>
<organism evidence="1 2">
    <name type="scientific">Meloidogyne enterolobii</name>
    <name type="common">Root-knot nematode worm</name>
    <name type="synonym">Meloidogyne mayaguensis</name>
    <dbReference type="NCBI Taxonomy" id="390850"/>
    <lineage>
        <taxon>Eukaryota</taxon>
        <taxon>Metazoa</taxon>
        <taxon>Ecdysozoa</taxon>
        <taxon>Nematoda</taxon>
        <taxon>Chromadorea</taxon>
        <taxon>Rhabditida</taxon>
        <taxon>Tylenchina</taxon>
        <taxon>Tylenchomorpha</taxon>
        <taxon>Tylenchoidea</taxon>
        <taxon>Meloidogynidae</taxon>
        <taxon>Meloidogyninae</taxon>
        <taxon>Meloidogyne</taxon>
    </lineage>
</organism>
<name>A0ACB0XRK9_MELEN</name>
<evidence type="ECO:0000313" key="2">
    <source>
        <dbReference type="Proteomes" id="UP001497535"/>
    </source>
</evidence>
<dbReference type="Proteomes" id="UP001497535">
    <property type="component" value="Unassembled WGS sequence"/>
</dbReference>
<comment type="caution">
    <text evidence="1">The sequence shown here is derived from an EMBL/GenBank/DDBJ whole genome shotgun (WGS) entry which is preliminary data.</text>
</comment>